<evidence type="ECO:0000256" key="2">
    <source>
        <dbReference type="ARBA" id="ARBA00023015"/>
    </source>
</evidence>
<dbReference type="SUPFAM" id="SSF47459">
    <property type="entry name" value="HLH, helix-loop-helix DNA-binding domain"/>
    <property type="match status" value="1"/>
</dbReference>
<reference evidence="5" key="1">
    <citation type="submission" date="2020-01" db="EMBL/GenBank/DDBJ databases">
        <title>Genome sequence of Kobresia littledalei, the first chromosome-level genome in the family Cyperaceae.</title>
        <authorList>
            <person name="Qu G."/>
        </authorList>
    </citation>
    <scope>NUCLEOTIDE SEQUENCE</scope>
    <source>
        <strain evidence="5">C.B.Clarke</strain>
        <tissue evidence="5">Leaf</tissue>
    </source>
</reference>
<dbReference type="OrthoDB" id="1921805at2759"/>
<protein>
    <submittedName>
        <fullName evidence="5">Transcription factor bHLH144</fullName>
    </submittedName>
</protein>
<keyword evidence="3" id="KW-0804">Transcription</keyword>
<dbReference type="PANTHER" id="PTHR36066:SF11">
    <property type="entry name" value="TRANSCRIPTION FACTOR BHLH144"/>
    <property type="match status" value="1"/>
</dbReference>
<dbReference type="GO" id="GO:0046983">
    <property type="term" value="F:protein dimerization activity"/>
    <property type="evidence" value="ECO:0007669"/>
    <property type="project" value="InterPro"/>
</dbReference>
<sequence>MYVKVELKRYRNLKSTGKIVMNVRFVAYYQLMQVCQRDFKNLSDTAPFFGNFEPGGYVHGAAFTGGFTYSIPTSPNFVNPNVGDQFTRLEFEPNAKCPQNFIIFDQTDVKHRVMCNPAFVQKFSLENLDLNWPNLEAEDLSRLCNSPSFKEDTNEIDILLNSDEGEESDDDTISTGRTPGNWNSTSCNCSSCDSSYGVSDWNECKREKMRKMVKILQEIVPGGEGLDTGTVLDEAVKYLKYLKKEVKKLGISSCDCGVP</sequence>
<dbReference type="Gene3D" id="4.10.280.10">
    <property type="entry name" value="Helix-loop-helix DNA-binding domain"/>
    <property type="match status" value="1"/>
</dbReference>
<keyword evidence="2" id="KW-0805">Transcription regulation</keyword>
<dbReference type="EMBL" id="SWLB01000003">
    <property type="protein sequence ID" value="KAF3339935.1"/>
    <property type="molecule type" value="Genomic_DNA"/>
</dbReference>
<dbReference type="PROSITE" id="PS50888">
    <property type="entry name" value="BHLH"/>
    <property type="match status" value="1"/>
</dbReference>
<dbReference type="CDD" id="cd18917">
    <property type="entry name" value="bHLH_AtSAC51_like"/>
    <property type="match status" value="1"/>
</dbReference>
<comment type="similarity">
    <text evidence="1">Belongs to the bHLH protein family.</text>
</comment>
<evidence type="ECO:0000256" key="1">
    <source>
        <dbReference type="ARBA" id="ARBA00005510"/>
    </source>
</evidence>
<dbReference type="SMART" id="SM00353">
    <property type="entry name" value="HLH"/>
    <property type="match status" value="1"/>
</dbReference>
<evidence type="ECO:0000313" key="5">
    <source>
        <dbReference type="EMBL" id="KAF3339935.1"/>
    </source>
</evidence>
<keyword evidence="6" id="KW-1185">Reference proteome</keyword>
<dbReference type="InterPro" id="IPR037546">
    <property type="entry name" value="SAC51-like"/>
</dbReference>
<dbReference type="Pfam" id="PF23173">
    <property type="entry name" value="bHLH_SAC51"/>
    <property type="match status" value="1"/>
</dbReference>
<accession>A0A833R0F8</accession>
<name>A0A833R0F8_9POAL</name>
<proteinExistence type="inferred from homology"/>
<feature type="domain" description="BHLH" evidence="4">
    <location>
        <begin position="193"/>
        <end position="242"/>
    </location>
</feature>
<evidence type="ECO:0000313" key="6">
    <source>
        <dbReference type="Proteomes" id="UP000623129"/>
    </source>
</evidence>
<evidence type="ECO:0000256" key="3">
    <source>
        <dbReference type="ARBA" id="ARBA00023163"/>
    </source>
</evidence>
<dbReference type="PANTHER" id="PTHR36066">
    <property type="entry name" value="TRANSCRIPTION FACTOR BHLH145"/>
    <property type="match status" value="1"/>
</dbReference>
<dbReference type="InterPro" id="IPR011598">
    <property type="entry name" value="bHLH_dom"/>
</dbReference>
<dbReference type="InterPro" id="IPR036638">
    <property type="entry name" value="HLH_DNA-bd_sf"/>
</dbReference>
<organism evidence="5 6">
    <name type="scientific">Carex littledalei</name>
    <dbReference type="NCBI Taxonomy" id="544730"/>
    <lineage>
        <taxon>Eukaryota</taxon>
        <taxon>Viridiplantae</taxon>
        <taxon>Streptophyta</taxon>
        <taxon>Embryophyta</taxon>
        <taxon>Tracheophyta</taxon>
        <taxon>Spermatophyta</taxon>
        <taxon>Magnoliopsida</taxon>
        <taxon>Liliopsida</taxon>
        <taxon>Poales</taxon>
        <taxon>Cyperaceae</taxon>
        <taxon>Cyperoideae</taxon>
        <taxon>Cariceae</taxon>
        <taxon>Carex</taxon>
        <taxon>Carex subgen. Euthyceras</taxon>
    </lineage>
</organism>
<comment type="caution">
    <text evidence="5">The sequence shown here is derived from an EMBL/GenBank/DDBJ whole genome shotgun (WGS) entry which is preliminary data.</text>
</comment>
<dbReference type="Proteomes" id="UP000623129">
    <property type="component" value="Unassembled WGS sequence"/>
</dbReference>
<dbReference type="AlphaFoldDB" id="A0A833R0F8"/>
<evidence type="ECO:0000259" key="4">
    <source>
        <dbReference type="PROSITE" id="PS50888"/>
    </source>
</evidence>
<gene>
    <name evidence="5" type="ORF">FCM35_KLT15706</name>
</gene>